<keyword evidence="1" id="KW-0150">Chloroplast</keyword>
<keyword evidence="1" id="KW-0934">Plastid</keyword>
<geneLocation type="chloroplast" evidence="1"/>
<reference evidence="1" key="1">
    <citation type="journal article" date="2018" name="Am. J. Bot.">
        <title>Organellar phylogenomics inform systematics in the green algal family Hydrodictyaceae (Chlorophyceae) and provide clues to the complex evolutionary history of plastid genomes in the green algal tree of life.</title>
        <authorList>
            <person name="McManus H.A."/>
            <person name="Fucikova K."/>
            <person name="Lewis P.O."/>
            <person name="Lewis L.A."/>
            <person name="Karol K.G."/>
        </authorList>
    </citation>
    <scope>NUCLEOTIDE SEQUENCE</scope>
</reference>
<dbReference type="AlphaFoldDB" id="A0A2U8GHL5"/>
<evidence type="ECO:0000313" key="1">
    <source>
        <dbReference type="EMBL" id="AWI68163.1"/>
    </source>
</evidence>
<name>A0A2U8GHL5_9CHLO</name>
<dbReference type="EMBL" id="MF276977">
    <property type="protein sequence ID" value="AWI68163.1"/>
    <property type="molecule type" value="Genomic_DNA"/>
</dbReference>
<protein>
    <submittedName>
        <fullName evidence="1">Uncharacterized protein</fullName>
    </submittedName>
</protein>
<organism evidence="1">
    <name type="scientific">Pediastrum angulosum</name>
    <dbReference type="NCBI Taxonomy" id="271408"/>
    <lineage>
        <taxon>Eukaryota</taxon>
        <taxon>Viridiplantae</taxon>
        <taxon>Chlorophyta</taxon>
        <taxon>core chlorophytes</taxon>
        <taxon>Chlorophyceae</taxon>
        <taxon>CS clade</taxon>
        <taxon>Sphaeropleales</taxon>
        <taxon>Hydrodictyaceae</taxon>
        <taxon>Pediastrum</taxon>
    </lineage>
</organism>
<dbReference type="GeneID" id="36951628"/>
<proteinExistence type="predicted"/>
<dbReference type="RefSeq" id="YP_009491944.1">
    <property type="nucleotide sequence ID" value="NC_037919.1"/>
</dbReference>
<accession>A0A2U8GHL5</accession>
<sequence length="130" mass="14945">MLVYGKAMSLFWNRRLSLFFGFAERASAFFLESKIVGNQRFPNNFEDSAERRKKKNFEDSKRSTVEENFLSRGCKELIVKESLKSASAFSSSFGIFDSKLADERQSSIPNSMRLQIAKINIWSEQPKGLL</sequence>